<dbReference type="InterPro" id="IPR013783">
    <property type="entry name" value="Ig-like_fold"/>
</dbReference>
<dbReference type="PANTHER" id="PTHR24099">
    <property type="entry name" value="E3 UBIQUITIN-PROTEIN LIGASE TRIM36-RELATED"/>
    <property type="match status" value="1"/>
</dbReference>
<proteinExistence type="predicted"/>
<dbReference type="InterPro" id="IPR050617">
    <property type="entry name" value="E3_ligase_FN3/SPRY"/>
</dbReference>
<accession>A0A7D9DYP6</accession>
<dbReference type="PRINTS" id="PR00014">
    <property type="entry name" value="FNTYPEIII"/>
</dbReference>
<dbReference type="SMART" id="SM00060">
    <property type="entry name" value="FN3"/>
    <property type="match status" value="7"/>
</dbReference>
<sequence>EFSPELHYTSSAGVPSTPDPPSLVQASASSLQLSWKKPNTNGAEITEYILQMDDEYQGYGFLPVYRGLDQTCIVRDNVKRNTSYKFRLSAINVQGESKWSDIVSFSTGCQAPGRMLPPILEGKVHTKSFMVSWVAPSDDGGSEIVSYSLEVNSGQGGSFQEVYRGVDTSFKVQDLLPGYSYKVRVSCSSSEFKSPSSEVMNIKTLPVIPDPPSAPRQVKSRISQAYAIQLEWDAPSYDGGSIIANYNVQMKGAVEDDFRHIFYGSKTCCYAADLQPNCKYLFRVRAKNIAGESKFSEISCLSTGPGPPDTVEQVVVACRSSSAIHISWKVPKTNGTPVTSYVLKYAKDPNGPFEKLYEGAMNKYEMKKNILPSTIYFFRVQACSVAGCSDWSGVSSCQTSAAPPAQVDSIKLISRSETSLTIEWKKPYHNGAAILSYNIDVSGRKVLSYVPDMFENDNTDNTADGDTLTYTILDLQPNTQYRLRIQGVNKSGCGTFSCNVTGTTGKIPPDAPVLDMANSSYQSVKLRWSFLRPQSEASELTYELQMKCNETSFETVFKSSTTSQKVSKLQEQTTYNFRIRAANEAGYGPYSKIMSCKTAIQPPAVIKGLCCSNLSTSAVTLSWKDAPLIQETDHITYILIGREKEKRDSEQLYEGKLTSFVYGNVTSEKSYSFQVCAVRTVENGAKIQSPFSVVLSLTIPSEVTQIAPIALGNQASRENHSQLRKLSEKQLAGIFFLGFAFVVFLISLLVSFLVS</sequence>
<name>A0A7D9DYP6_PARCT</name>
<dbReference type="AlphaFoldDB" id="A0A7D9DYP6"/>
<organism evidence="1 2">
    <name type="scientific">Paramuricea clavata</name>
    <name type="common">Red gorgonian</name>
    <name type="synonym">Violescent sea-whip</name>
    <dbReference type="NCBI Taxonomy" id="317549"/>
    <lineage>
        <taxon>Eukaryota</taxon>
        <taxon>Metazoa</taxon>
        <taxon>Cnidaria</taxon>
        <taxon>Anthozoa</taxon>
        <taxon>Octocorallia</taxon>
        <taxon>Malacalcyonacea</taxon>
        <taxon>Plexauridae</taxon>
        <taxon>Paramuricea</taxon>
    </lineage>
</organism>
<gene>
    <name evidence="1" type="ORF">PACLA_8A015437</name>
</gene>
<dbReference type="Proteomes" id="UP001152795">
    <property type="component" value="Unassembled WGS sequence"/>
</dbReference>
<dbReference type="SUPFAM" id="SSF49265">
    <property type="entry name" value="Fibronectin type III"/>
    <property type="match status" value="4"/>
</dbReference>
<dbReference type="EMBL" id="CACRXK020003132">
    <property type="protein sequence ID" value="CAB3997561.1"/>
    <property type="molecule type" value="Genomic_DNA"/>
</dbReference>
<evidence type="ECO:0000313" key="1">
    <source>
        <dbReference type="EMBL" id="CAB3997561.1"/>
    </source>
</evidence>
<keyword evidence="2" id="KW-1185">Reference proteome</keyword>
<dbReference type="PROSITE" id="PS50853">
    <property type="entry name" value="FN3"/>
    <property type="match status" value="7"/>
</dbReference>
<feature type="non-terminal residue" evidence="1">
    <location>
        <position position="1"/>
    </location>
</feature>
<dbReference type="InterPro" id="IPR036116">
    <property type="entry name" value="FN3_sf"/>
</dbReference>
<dbReference type="OrthoDB" id="443915at2759"/>
<comment type="caution">
    <text evidence="1">The sequence shown here is derived from an EMBL/GenBank/DDBJ whole genome shotgun (WGS) entry which is preliminary data.</text>
</comment>
<evidence type="ECO:0000313" key="2">
    <source>
        <dbReference type="Proteomes" id="UP001152795"/>
    </source>
</evidence>
<dbReference type="Gene3D" id="2.60.40.10">
    <property type="entry name" value="Immunoglobulins"/>
    <property type="match status" value="7"/>
</dbReference>
<dbReference type="Pfam" id="PF00041">
    <property type="entry name" value="fn3"/>
    <property type="match status" value="6"/>
</dbReference>
<reference evidence="1" key="1">
    <citation type="submission" date="2020-04" db="EMBL/GenBank/DDBJ databases">
        <authorList>
            <person name="Alioto T."/>
            <person name="Alioto T."/>
            <person name="Gomez Garrido J."/>
        </authorList>
    </citation>
    <scope>NUCLEOTIDE SEQUENCE</scope>
    <source>
        <strain evidence="1">A484AB</strain>
    </source>
</reference>
<dbReference type="CDD" id="cd00063">
    <property type="entry name" value="FN3"/>
    <property type="match status" value="7"/>
</dbReference>
<dbReference type="InterPro" id="IPR003961">
    <property type="entry name" value="FN3_dom"/>
</dbReference>
<protein>
    <submittedName>
        <fullName evidence="1">Fibronectin type-III domain-containing 3A-like</fullName>
    </submittedName>
</protein>
<dbReference type="PANTHER" id="PTHR24099:SF11">
    <property type="entry name" value="FIBRONECTIN TYPE III DOMAIN-CONTAINING 3BA-RELATED"/>
    <property type="match status" value="1"/>
</dbReference>